<dbReference type="AlphaFoldDB" id="A0A9P1C7C6"/>
<comment type="caution">
    <text evidence="1">The sequence shown here is derived from an EMBL/GenBank/DDBJ whole genome shotgun (WGS) entry which is preliminary data.</text>
</comment>
<evidence type="ECO:0000313" key="1">
    <source>
        <dbReference type="EMBL" id="CAI3986038.1"/>
    </source>
</evidence>
<sequence length="117" mass="12697">MRVAPGCGGFLGIQDRLIRIWSLEMQICLQAIAEASELWCLALNAPQTRLVAGSSEKFLHVWSLDHEAKTSEAGDLLLAKFQGAVPRTVSWRKALWGGDAAAKAKGCIGAWVKSMET</sequence>
<dbReference type="Gene3D" id="2.130.10.10">
    <property type="entry name" value="YVTN repeat-like/Quinoprotein amine dehydrogenase"/>
    <property type="match status" value="1"/>
</dbReference>
<dbReference type="EMBL" id="CAMXCT030001039">
    <property type="protein sequence ID" value="CAL4773350.1"/>
    <property type="molecule type" value="Genomic_DNA"/>
</dbReference>
<dbReference type="OrthoDB" id="338608at2759"/>
<name>A0A9P1C7C6_9DINO</name>
<protein>
    <submittedName>
        <fullName evidence="2">Small-subunit processome Utp12 domain-containing protein</fullName>
    </submittedName>
</protein>
<evidence type="ECO:0000313" key="2">
    <source>
        <dbReference type="EMBL" id="CAL4773350.1"/>
    </source>
</evidence>
<dbReference type="EMBL" id="CAMXCT020001039">
    <property type="protein sequence ID" value="CAL1139413.1"/>
    <property type="molecule type" value="Genomic_DNA"/>
</dbReference>
<dbReference type="EMBL" id="CAMXCT010001039">
    <property type="protein sequence ID" value="CAI3986038.1"/>
    <property type="molecule type" value="Genomic_DNA"/>
</dbReference>
<dbReference type="Proteomes" id="UP001152797">
    <property type="component" value="Unassembled WGS sequence"/>
</dbReference>
<organism evidence="1">
    <name type="scientific">Cladocopium goreaui</name>
    <dbReference type="NCBI Taxonomy" id="2562237"/>
    <lineage>
        <taxon>Eukaryota</taxon>
        <taxon>Sar</taxon>
        <taxon>Alveolata</taxon>
        <taxon>Dinophyceae</taxon>
        <taxon>Suessiales</taxon>
        <taxon>Symbiodiniaceae</taxon>
        <taxon>Cladocopium</taxon>
    </lineage>
</organism>
<reference evidence="2 3" key="2">
    <citation type="submission" date="2024-05" db="EMBL/GenBank/DDBJ databases">
        <authorList>
            <person name="Chen Y."/>
            <person name="Shah S."/>
            <person name="Dougan E. K."/>
            <person name="Thang M."/>
            <person name="Chan C."/>
        </authorList>
    </citation>
    <scope>NUCLEOTIDE SEQUENCE [LARGE SCALE GENOMIC DNA]</scope>
</reference>
<evidence type="ECO:0000313" key="3">
    <source>
        <dbReference type="Proteomes" id="UP001152797"/>
    </source>
</evidence>
<dbReference type="InterPro" id="IPR036322">
    <property type="entry name" value="WD40_repeat_dom_sf"/>
</dbReference>
<gene>
    <name evidence="1" type="ORF">C1SCF055_LOCUS13422</name>
</gene>
<reference evidence="1" key="1">
    <citation type="submission" date="2022-10" db="EMBL/GenBank/DDBJ databases">
        <authorList>
            <person name="Chen Y."/>
            <person name="Dougan E. K."/>
            <person name="Chan C."/>
            <person name="Rhodes N."/>
            <person name="Thang M."/>
        </authorList>
    </citation>
    <scope>NUCLEOTIDE SEQUENCE</scope>
</reference>
<dbReference type="InterPro" id="IPR015943">
    <property type="entry name" value="WD40/YVTN_repeat-like_dom_sf"/>
</dbReference>
<dbReference type="SUPFAM" id="SSF50978">
    <property type="entry name" value="WD40 repeat-like"/>
    <property type="match status" value="1"/>
</dbReference>
<proteinExistence type="predicted"/>
<keyword evidence="3" id="KW-1185">Reference proteome</keyword>
<accession>A0A9P1C7C6</accession>